<dbReference type="EMBL" id="CAJVQC010086294">
    <property type="protein sequence ID" value="CAG8822466.1"/>
    <property type="molecule type" value="Genomic_DNA"/>
</dbReference>
<organism evidence="1 2">
    <name type="scientific">Racocetra persica</name>
    <dbReference type="NCBI Taxonomy" id="160502"/>
    <lineage>
        <taxon>Eukaryota</taxon>
        <taxon>Fungi</taxon>
        <taxon>Fungi incertae sedis</taxon>
        <taxon>Mucoromycota</taxon>
        <taxon>Glomeromycotina</taxon>
        <taxon>Glomeromycetes</taxon>
        <taxon>Diversisporales</taxon>
        <taxon>Gigasporaceae</taxon>
        <taxon>Racocetra</taxon>
    </lineage>
</organism>
<sequence>KIDKNELTAQELGLNSENISPDNAPTDDISDITDEATEICRTILNSKAFFGGYSSWDFNRILVRLNSSAVEYVALIDKAVEEYQKELVAVKTELKNYKDTWDSHPTDYTTIKQERDDLQIQKNNLTAERDRLKEQLGGKTNYDEIKQDISKQIITDSGLSLDQNSTFEQIIAKIKELIKQPDNTEKEMADLRRQITAKDQTIADLRKPNEQVMNELKEKIK</sequence>
<gene>
    <name evidence="1" type="ORF">RPERSI_LOCUS25809</name>
</gene>
<accession>A0ACA9S391</accession>
<evidence type="ECO:0000313" key="2">
    <source>
        <dbReference type="Proteomes" id="UP000789920"/>
    </source>
</evidence>
<feature type="non-terminal residue" evidence="1">
    <location>
        <position position="221"/>
    </location>
</feature>
<dbReference type="Proteomes" id="UP000789920">
    <property type="component" value="Unassembled WGS sequence"/>
</dbReference>
<name>A0ACA9S391_9GLOM</name>
<feature type="non-terminal residue" evidence="1">
    <location>
        <position position="1"/>
    </location>
</feature>
<evidence type="ECO:0000313" key="1">
    <source>
        <dbReference type="EMBL" id="CAG8822466.1"/>
    </source>
</evidence>
<proteinExistence type="predicted"/>
<protein>
    <submittedName>
        <fullName evidence="1">18736_t:CDS:1</fullName>
    </submittedName>
</protein>
<comment type="caution">
    <text evidence="1">The sequence shown here is derived from an EMBL/GenBank/DDBJ whole genome shotgun (WGS) entry which is preliminary data.</text>
</comment>
<keyword evidence="2" id="KW-1185">Reference proteome</keyword>
<reference evidence="1" key="1">
    <citation type="submission" date="2021-06" db="EMBL/GenBank/DDBJ databases">
        <authorList>
            <person name="Kallberg Y."/>
            <person name="Tangrot J."/>
            <person name="Rosling A."/>
        </authorList>
    </citation>
    <scope>NUCLEOTIDE SEQUENCE</scope>
    <source>
        <strain evidence="1">MA461A</strain>
    </source>
</reference>